<dbReference type="Pfam" id="PF04525">
    <property type="entry name" value="LOR"/>
    <property type="match status" value="2"/>
</dbReference>
<dbReference type="Proteomes" id="UP000636709">
    <property type="component" value="Unassembled WGS sequence"/>
</dbReference>
<name>A0A835KPG3_9POAL</name>
<protein>
    <recommendedName>
        <fullName evidence="5">Protein LURP-one-related 11</fullName>
    </recommendedName>
</protein>
<feature type="region of interest" description="Disordered" evidence="2">
    <location>
        <begin position="229"/>
        <end position="249"/>
    </location>
</feature>
<comment type="caution">
    <text evidence="3">The sequence shown here is derived from an EMBL/GenBank/DDBJ whole genome shotgun (WGS) entry which is preliminary data.</text>
</comment>
<dbReference type="PANTHER" id="PTHR31087">
    <property type="match status" value="1"/>
</dbReference>
<evidence type="ECO:0000313" key="4">
    <source>
        <dbReference type="Proteomes" id="UP000636709"/>
    </source>
</evidence>
<keyword evidence="4" id="KW-1185">Reference proteome</keyword>
<comment type="similarity">
    <text evidence="1">Belongs to the LOR family.</text>
</comment>
<evidence type="ECO:0000313" key="3">
    <source>
        <dbReference type="EMBL" id="KAF8762476.1"/>
    </source>
</evidence>
<proteinExistence type="inferred from homology"/>
<dbReference type="EMBL" id="JACEFO010000638">
    <property type="protein sequence ID" value="KAF8762476.1"/>
    <property type="molecule type" value="Genomic_DNA"/>
</dbReference>
<feature type="compositionally biased region" description="Low complexity" evidence="2">
    <location>
        <begin position="234"/>
        <end position="246"/>
    </location>
</feature>
<dbReference type="PANTHER" id="PTHR31087:SF145">
    <property type="entry name" value="OS01G0931600 PROTEIN"/>
    <property type="match status" value="1"/>
</dbReference>
<evidence type="ECO:0000256" key="2">
    <source>
        <dbReference type="SAM" id="MobiDB-lite"/>
    </source>
</evidence>
<dbReference type="AlphaFoldDB" id="A0A835KPG3"/>
<evidence type="ECO:0000256" key="1">
    <source>
        <dbReference type="ARBA" id="ARBA00005437"/>
    </source>
</evidence>
<dbReference type="InterPro" id="IPR007612">
    <property type="entry name" value="LOR"/>
</dbReference>
<dbReference type="OrthoDB" id="652749at2759"/>
<dbReference type="InterPro" id="IPR025659">
    <property type="entry name" value="Tubby-like_C"/>
</dbReference>
<dbReference type="InterPro" id="IPR038595">
    <property type="entry name" value="LOR_sf"/>
</dbReference>
<organism evidence="3 4">
    <name type="scientific">Digitaria exilis</name>
    <dbReference type="NCBI Taxonomy" id="1010633"/>
    <lineage>
        <taxon>Eukaryota</taxon>
        <taxon>Viridiplantae</taxon>
        <taxon>Streptophyta</taxon>
        <taxon>Embryophyta</taxon>
        <taxon>Tracheophyta</taxon>
        <taxon>Spermatophyta</taxon>
        <taxon>Magnoliopsida</taxon>
        <taxon>Liliopsida</taxon>
        <taxon>Poales</taxon>
        <taxon>Poaceae</taxon>
        <taxon>PACMAD clade</taxon>
        <taxon>Panicoideae</taxon>
        <taxon>Panicodae</taxon>
        <taxon>Paniceae</taxon>
        <taxon>Anthephorinae</taxon>
        <taxon>Digitaria</taxon>
    </lineage>
</organism>
<sequence>MIRLESCRSRREAAYTVWMKSLVFNGNGCTVYGADGSVAFRVDNYGCRGGREVFLMDRAGKNLIKIQRKSFGVFRRWEARRCIDAAGEGFGEETRPWFTVQKAGKSGAAVTMRASGRTYTIDGCARKSGYKITGAGGAVAAAIGRKQTASGVVLGEDVLTLTLPVANSKTVDLGLPKVEKEKEIQDITYKCTCGRPSKWYPQSSSIKRPIAEVAGRAVSSLAPPMAKVKPLPPEAAAASPSSSSSSQEGEQKPAVYTVWMKSLVFSGNGCTVYGADGCLAYRVDNYGCRGGREVFFMDRSGNNLIRIQRKRFCMFRRRWEACRCLDDGEETRPWFRVQKIYWKKKGGAAAVKMHGHRRRTYTVDGCSRKSDYKISGADGGVVAAIARKQTASGVVLGEDVLTLTVGPEADHLLVLGLVVVCGLMNRCL</sequence>
<dbReference type="SUPFAM" id="SSF54518">
    <property type="entry name" value="Tubby C-terminal domain-like"/>
    <property type="match status" value="2"/>
</dbReference>
<gene>
    <name evidence="3" type="ORF">HU200_009445</name>
</gene>
<accession>A0A835KPG3</accession>
<evidence type="ECO:0008006" key="5">
    <source>
        <dbReference type="Google" id="ProtNLM"/>
    </source>
</evidence>
<reference evidence="3" key="1">
    <citation type="submission" date="2020-07" db="EMBL/GenBank/DDBJ databases">
        <title>Genome sequence and genetic diversity analysis of an under-domesticated orphan crop, white fonio (Digitaria exilis).</title>
        <authorList>
            <person name="Bennetzen J.L."/>
            <person name="Chen S."/>
            <person name="Ma X."/>
            <person name="Wang X."/>
            <person name="Yssel A.E.J."/>
            <person name="Chaluvadi S.R."/>
            <person name="Johnson M."/>
            <person name="Gangashetty P."/>
            <person name="Hamidou F."/>
            <person name="Sanogo M.D."/>
            <person name="Zwaenepoel A."/>
            <person name="Wallace J."/>
            <person name="Van De Peer Y."/>
            <person name="Van Deynze A."/>
        </authorList>
    </citation>
    <scope>NUCLEOTIDE SEQUENCE</scope>
    <source>
        <tissue evidence="3">Leaves</tissue>
    </source>
</reference>
<dbReference type="Gene3D" id="2.40.160.200">
    <property type="entry name" value="LURP1-related"/>
    <property type="match status" value="2"/>
</dbReference>